<organism evidence="3 4">
    <name type="scientific">Orchesella dallaii</name>
    <dbReference type="NCBI Taxonomy" id="48710"/>
    <lineage>
        <taxon>Eukaryota</taxon>
        <taxon>Metazoa</taxon>
        <taxon>Ecdysozoa</taxon>
        <taxon>Arthropoda</taxon>
        <taxon>Hexapoda</taxon>
        <taxon>Collembola</taxon>
        <taxon>Entomobryomorpha</taxon>
        <taxon>Entomobryoidea</taxon>
        <taxon>Orchesellidae</taxon>
        <taxon>Orchesellinae</taxon>
        <taxon>Orchesella</taxon>
    </lineage>
</organism>
<accession>A0ABP1QZE3</accession>
<evidence type="ECO:0000313" key="3">
    <source>
        <dbReference type="EMBL" id="CAL8114422.1"/>
    </source>
</evidence>
<gene>
    <name evidence="3" type="ORF">ODALV1_LOCUS16456</name>
</gene>
<dbReference type="SUPFAM" id="SSF57667">
    <property type="entry name" value="beta-beta-alpha zinc fingers"/>
    <property type="match status" value="1"/>
</dbReference>
<feature type="region of interest" description="Disordered" evidence="1">
    <location>
        <begin position="263"/>
        <end position="284"/>
    </location>
</feature>
<evidence type="ECO:0000313" key="4">
    <source>
        <dbReference type="Proteomes" id="UP001642540"/>
    </source>
</evidence>
<sequence length="506" mass="59220">MGTSTQNSLCLLCYKSAPNLRSSYKNEHHNRSDNNESFPSNQFLLLLLRHLKISPQSQDISHSVLCKDCTKLGNEFSNLFLQLERIQLELGWKVEGIHERMSFAGRVPSRFFAFRQQFEGKRNGQPEENARLQKECSEIQRLRKKIMMNCELQRKSTQPRVSLSRFSLENINERKRKTQQRDVDDVKIEVDVDVYDNAEPSEGYFIEAHEGSYLEKVIKVEEVQLPLDSVPLQLERTTLMVNASSQTSDANNSLDLGEQSKMATETKNTLQPPPRVSNDKKRKRKEWYEKKHPGFKRNELADYACSLCKKTILDMHVDKWFYMLRANRKCPPSHAFCVHCLPKCRRTAAGKTMSYCPHVDCKIRFLQEDTQLDLVPKEIWMEAQRLRNEKVGTELSLEDERVAKAKEKIKWQRGKVKTCRECLKEFPTRYLKEKHLQTEHRVGVIKCEYCGKEYTSRVALINHRKGKGGCTTLFRKLRYICPKCRLQFKSKNFRRDLERHAKNCTG</sequence>
<protein>
    <recommendedName>
        <fullName evidence="2">C2H2-type domain-containing protein</fullName>
    </recommendedName>
</protein>
<proteinExistence type="predicted"/>
<reference evidence="3 4" key="1">
    <citation type="submission" date="2024-08" db="EMBL/GenBank/DDBJ databases">
        <authorList>
            <person name="Cucini C."/>
            <person name="Frati F."/>
        </authorList>
    </citation>
    <scope>NUCLEOTIDE SEQUENCE [LARGE SCALE GENOMIC DNA]</scope>
</reference>
<dbReference type="Gene3D" id="3.30.160.60">
    <property type="entry name" value="Classic Zinc Finger"/>
    <property type="match status" value="1"/>
</dbReference>
<dbReference type="InterPro" id="IPR036236">
    <property type="entry name" value="Znf_C2H2_sf"/>
</dbReference>
<evidence type="ECO:0000259" key="2">
    <source>
        <dbReference type="SMART" id="SM00355"/>
    </source>
</evidence>
<name>A0ABP1QZE3_9HEXA</name>
<comment type="caution">
    <text evidence="3">The sequence shown here is derived from an EMBL/GenBank/DDBJ whole genome shotgun (WGS) entry which is preliminary data.</text>
</comment>
<keyword evidence="4" id="KW-1185">Reference proteome</keyword>
<dbReference type="Proteomes" id="UP001642540">
    <property type="component" value="Unassembled WGS sequence"/>
</dbReference>
<evidence type="ECO:0000256" key="1">
    <source>
        <dbReference type="SAM" id="MobiDB-lite"/>
    </source>
</evidence>
<dbReference type="InterPro" id="IPR013087">
    <property type="entry name" value="Znf_C2H2_type"/>
</dbReference>
<dbReference type="SMART" id="SM00355">
    <property type="entry name" value="ZnF_C2H2"/>
    <property type="match status" value="3"/>
</dbReference>
<feature type="domain" description="C2H2-type" evidence="2">
    <location>
        <begin position="479"/>
        <end position="500"/>
    </location>
</feature>
<dbReference type="EMBL" id="CAXLJM020000050">
    <property type="protein sequence ID" value="CAL8114422.1"/>
    <property type="molecule type" value="Genomic_DNA"/>
</dbReference>
<feature type="domain" description="C2H2-type" evidence="2">
    <location>
        <begin position="417"/>
        <end position="440"/>
    </location>
</feature>
<feature type="domain" description="C2H2-type" evidence="2">
    <location>
        <begin position="445"/>
        <end position="465"/>
    </location>
</feature>